<evidence type="ECO:0000313" key="9">
    <source>
        <dbReference type="EMBL" id="TFK52818.1"/>
    </source>
</evidence>
<dbReference type="STRING" id="5364.A0A5C3NA28"/>
<evidence type="ECO:0000256" key="4">
    <source>
        <dbReference type="ARBA" id="ARBA00022857"/>
    </source>
</evidence>
<sequence>MSSSSSSRHVAVIGTGLVGCLAALGFATQFGWTVDIYDARSSTSQAIDQNRTINLALSNRGIRTFEEIDPKMTAELIRQSVPLYGRTIHKRNGATEYQAYGPHGEAIYSINRLTMIALLKDAITACPLIKVHYSRKLIKSEGRNMLLEDPATREHMSASADLIVGADGAYSALREQMRRVVKMDLSTRWAPLSYMKIEVPPIIEADGSTSHAFDPAKLHVWPRKDFLLIAPSNTDKTFTCVLWAPEALLERLRDKNYCLQFFSEEFPSFMAATTHHDVVKQVTTGPIVHMSSTRCFPMNDGHRILIGDAAHAIVPYLGHGANVGFEDVRILLECLKYDSNQKRALDTYSKMRHEDLEAIEEISWGHNKELGQSVLQWRYKVRKSLDFFLARVFPGYWAPLYAAVTFEAGTPYSKVIERHRRQEMIVAALRWVSTLLVLAAIWKTLGQPGLLPLLHLFVLDKTYCS</sequence>
<evidence type="ECO:0000256" key="5">
    <source>
        <dbReference type="ARBA" id="ARBA00023002"/>
    </source>
</evidence>
<keyword evidence="7" id="KW-1133">Transmembrane helix</keyword>
<dbReference type="GO" id="GO:0004502">
    <property type="term" value="F:kynurenine 3-monooxygenase activity"/>
    <property type="evidence" value="ECO:0007669"/>
    <property type="project" value="TreeGrafter"/>
</dbReference>
<evidence type="ECO:0000256" key="3">
    <source>
        <dbReference type="ARBA" id="ARBA00022827"/>
    </source>
</evidence>
<keyword evidence="2" id="KW-0285">Flavoprotein</keyword>
<dbReference type="AlphaFoldDB" id="A0A5C3NA28"/>
<organism evidence="9 10">
    <name type="scientific">Heliocybe sulcata</name>
    <dbReference type="NCBI Taxonomy" id="5364"/>
    <lineage>
        <taxon>Eukaryota</taxon>
        <taxon>Fungi</taxon>
        <taxon>Dikarya</taxon>
        <taxon>Basidiomycota</taxon>
        <taxon>Agaricomycotina</taxon>
        <taxon>Agaricomycetes</taxon>
        <taxon>Gloeophyllales</taxon>
        <taxon>Gloeophyllaceae</taxon>
        <taxon>Heliocybe</taxon>
    </lineage>
</organism>
<proteinExistence type="predicted"/>
<comment type="cofactor">
    <cofactor evidence="1">
        <name>FAD</name>
        <dbReference type="ChEBI" id="CHEBI:57692"/>
    </cofactor>
</comment>
<dbReference type="OrthoDB" id="10053569at2759"/>
<keyword evidence="4" id="KW-0521">NADP</keyword>
<gene>
    <name evidence="9" type="ORF">OE88DRAFT_1656425</name>
</gene>
<keyword evidence="3" id="KW-0274">FAD</keyword>
<name>A0A5C3NA28_9AGAM</name>
<dbReference type="PANTHER" id="PTHR46028">
    <property type="entry name" value="KYNURENINE 3-MONOOXYGENASE"/>
    <property type="match status" value="1"/>
</dbReference>
<keyword evidence="7" id="KW-0472">Membrane</keyword>
<keyword evidence="5" id="KW-0560">Oxidoreductase</keyword>
<reference evidence="9 10" key="1">
    <citation type="journal article" date="2019" name="Nat. Ecol. Evol.">
        <title>Megaphylogeny resolves global patterns of mushroom evolution.</title>
        <authorList>
            <person name="Varga T."/>
            <person name="Krizsan K."/>
            <person name="Foldi C."/>
            <person name="Dima B."/>
            <person name="Sanchez-Garcia M."/>
            <person name="Sanchez-Ramirez S."/>
            <person name="Szollosi G.J."/>
            <person name="Szarkandi J.G."/>
            <person name="Papp V."/>
            <person name="Albert L."/>
            <person name="Andreopoulos W."/>
            <person name="Angelini C."/>
            <person name="Antonin V."/>
            <person name="Barry K.W."/>
            <person name="Bougher N.L."/>
            <person name="Buchanan P."/>
            <person name="Buyck B."/>
            <person name="Bense V."/>
            <person name="Catcheside P."/>
            <person name="Chovatia M."/>
            <person name="Cooper J."/>
            <person name="Damon W."/>
            <person name="Desjardin D."/>
            <person name="Finy P."/>
            <person name="Geml J."/>
            <person name="Haridas S."/>
            <person name="Hughes K."/>
            <person name="Justo A."/>
            <person name="Karasinski D."/>
            <person name="Kautmanova I."/>
            <person name="Kiss B."/>
            <person name="Kocsube S."/>
            <person name="Kotiranta H."/>
            <person name="LaButti K.M."/>
            <person name="Lechner B.E."/>
            <person name="Liimatainen K."/>
            <person name="Lipzen A."/>
            <person name="Lukacs Z."/>
            <person name="Mihaltcheva S."/>
            <person name="Morgado L.N."/>
            <person name="Niskanen T."/>
            <person name="Noordeloos M.E."/>
            <person name="Ohm R.A."/>
            <person name="Ortiz-Santana B."/>
            <person name="Ovrebo C."/>
            <person name="Racz N."/>
            <person name="Riley R."/>
            <person name="Savchenko A."/>
            <person name="Shiryaev A."/>
            <person name="Soop K."/>
            <person name="Spirin V."/>
            <person name="Szebenyi C."/>
            <person name="Tomsovsky M."/>
            <person name="Tulloss R.E."/>
            <person name="Uehling J."/>
            <person name="Grigoriev I.V."/>
            <person name="Vagvolgyi C."/>
            <person name="Papp T."/>
            <person name="Martin F.M."/>
            <person name="Miettinen O."/>
            <person name="Hibbett D.S."/>
            <person name="Nagy L.G."/>
        </authorList>
    </citation>
    <scope>NUCLEOTIDE SEQUENCE [LARGE SCALE GENOMIC DNA]</scope>
    <source>
        <strain evidence="9 10">OMC1185</strain>
    </source>
</reference>
<dbReference type="GO" id="GO:0070189">
    <property type="term" value="P:kynurenine metabolic process"/>
    <property type="evidence" value="ECO:0007669"/>
    <property type="project" value="TreeGrafter"/>
</dbReference>
<dbReference type="Gene3D" id="3.50.50.60">
    <property type="entry name" value="FAD/NAD(P)-binding domain"/>
    <property type="match status" value="1"/>
</dbReference>
<evidence type="ECO:0000259" key="8">
    <source>
        <dbReference type="Pfam" id="PF01494"/>
    </source>
</evidence>
<evidence type="ECO:0000313" key="10">
    <source>
        <dbReference type="Proteomes" id="UP000305948"/>
    </source>
</evidence>
<dbReference type="InterPro" id="IPR036188">
    <property type="entry name" value="FAD/NAD-bd_sf"/>
</dbReference>
<dbReference type="SUPFAM" id="SSF51905">
    <property type="entry name" value="FAD/NAD(P)-binding domain"/>
    <property type="match status" value="1"/>
</dbReference>
<feature type="transmembrane region" description="Helical" evidence="7">
    <location>
        <begin position="427"/>
        <end position="445"/>
    </location>
</feature>
<dbReference type="GO" id="GO:0005741">
    <property type="term" value="C:mitochondrial outer membrane"/>
    <property type="evidence" value="ECO:0007669"/>
    <property type="project" value="TreeGrafter"/>
</dbReference>
<keyword evidence="7" id="KW-0812">Transmembrane</keyword>
<dbReference type="Proteomes" id="UP000305948">
    <property type="component" value="Unassembled WGS sequence"/>
</dbReference>
<dbReference type="EMBL" id="ML213508">
    <property type="protein sequence ID" value="TFK52818.1"/>
    <property type="molecule type" value="Genomic_DNA"/>
</dbReference>
<evidence type="ECO:0000256" key="1">
    <source>
        <dbReference type="ARBA" id="ARBA00001974"/>
    </source>
</evidence>
<dbReference type="PRINTS" id="PR00420">
    <property type="entry name" value="RNGMNOXGNASE"/>
</dbReference>
<dbReference type="GO" id="GO:0071949">
    <property type="term" value="F:FAD binding"/>
    <property type="evidence" value="ECO:0007669"/>
    <property type="project" value="InterPro"/>
</dbReference>
<evidence type="ECO:0000256" key="7">
    <source>
        <dbReference type="SAM" id="Phobius"/>
    </source>
</evidence>
<protein>
    <submittedName>
        <fullName evidence="9">FAD/NAD(P)-binding domain-containing protein</fullName>
    </submittedName>
</protein>
<evidence type="ECO:0000256" key="2">
    <source>
        <dbReference type="ARBA" id="ARBA00022630"/>
    </source>
</evidence>
<keyword evidence="10" id="KW-1185">Reference proteome</keyword>
<keyword evidence="6" id="KW-0503">Monooxygenase</keyword>
<dbReference type="Pfam" id="PF01494">
    <property type="entry name" value="FAD_binding_3"/>
    <property type="match status" value="1"/>
</dbReference>
<dbReference type="InterPro" id="IPR002938">
    <property type="entry name" value="FAD-bd"/>
</dbReference>
<evidence type="ECO:0000256" key="6">
    <source>
        <dbReference type="ARBA" id="ARBA00023033"/>
    </source>
</evidence>
<feature type="domain" description="FAD-binding" evidence="8">
    <location>
        <begin position="9"/>
        <end position="360"/>
    </location>
</feature>
<accession>A0A5C3NA28</accession>
<dbReference type="PANTHER" id="PTHR46028:SF2">
    <property type="entry name" value="KYNURENINE 3-MONOOXYGENASE"/>
    <property type="match status" value="1"/>
</dbReference>